<proteinExistence type="predicted"/>
<comment type="caution">
    <text evidence="1">The sequence shown here is derived from an EMBL/GenBank/DDBJ whole genome shotgun (WGS) entry which is preliminary data.</text>
</comment>
<dbReference type="VEuPathDB" id="VectorBase:HLOH_046124"/>
<dbReference type="EMBL" id="JABSTR010000002">
    <property type="protein sequence ID" value="KAH9364690.1"/>
    <property type="molecule type" value="Genomic_DNA"/>
</dbReference>
<name>A0A9J6FNE1_HAELO</name>
<gene>
    <name evidence="1" type="ORF">HPB48_022915</name>
</gene>
<keyword evidence="2" id="KW-1185">Reference proteome</keyword>
<evidence type="ECO:0000313" key="2">
    <source>
        <dbReference type="Proteomes" id="UP000821853"/>
    </source>
</evidence>
<evidence type="ECO:0000313" key="1">
    <source>
        <dbReference type="EMBL" id="KAH9364690.1"/>
    </source>
</evidence>
<accession>A0A9J6FNE1</accession>
<protein>
    <submittedName>
        <fullName evidence="1">Uncharacterized protein</fullName>
    </submittedName>
</protein>
<dbReference type="Proteomes" id="UP000821853">
    <property type="component" value="Chromosome 10"/>
</dbReference>
<sequence>MPENEECVCCCEKPAVKEKIKYAQNHMCVTENNAFVPYCLTPFILEIQYKKLVHYHPRFGDVKEPNA</sequence>
<dbReference type="AlphaFoldDB" id="A0A9J6FNE1"/>
<organism evidence="1 2">
    <name type="scientific">Haemaphysalis longicornis</name>
    <name type="common">Bush tick</name>
    <dbReference type="NCBI Taxonomy" id="44386"/>
    <lineage>
        <taxon>Eukaryota</taxon>
        <taxon>Metazoa</taxon>
        <taxon>Ecdysozoa</taxon>
        <taxon>Arthropoda</taxon>
        <taxon>Chelicerata</taxon>
        <taxon>Arachnida</taxon>
        <taxon>Acari</taxon>
        <taxon>Parasitiformes</taxon>
        <taxon>Ixodida</taxon>
        <taxon>Ixodoidea</taxon>
        <taxon>Ixodidae</taxon>
        <taxon>Haemaphysalinae</taxon>
        <taxon>Haemaphysalis</taxon>
    </lineage>
</organism>
<reference evidence="1 2" key="1">
    <citation type="journal article" date="2020" name="Cell">
        <title>Large-Scale Comparative Analyses of Tick Genomes Elucidate Their Genetic Diversity and Vector Capacities.</title>
        <authorList>
            <consortium name="Tick Genome and Microbiome Consortium (TIGMIC)"/>
            <person name="Jia N."/>
            <person name="Wang J."/>
            <person name="Shi W."/>
            <person name="Du L."/>
            <person name="Sun Y."/>
            <person name="Zhan W."/>
            <person name="Jiang J.F."/>
            <person name="Wang Q."/>
            <person name="Zhang B."/>
            <person name="Ji P."/>
            <person name="Bell-Sakyi L."/>
            <person name="Cui X.M."/>
            <person name="Yuan T.T."/>
            <person name="Jiang B.G."/>
            <person name="Yang W.F."/>
            <person name="Lam T.T."/>
            <person name="Chang Q.C."/>
            <person name="Ding S.J."/>
            <person name="Wang X.J."/>
            <person name="Zhu J.G."/>
            <person name="Ruan X.D."/>
            <person name="Zhao L."/>
            <person name="Wei J.T."/>
            <person name="Ye R.Z."/>
            <person name="Que T.C."/>
            <person name="Du C.H."/>
            <person name="Zhou Y.H."/>
            <person name="Cheng J.X."/>
            <person name="Dai P.F."/>
            <person name="Guo W.B."/>
            <person name="Han X.H."/>
            <person name="Huang E.J."/>
            <person name="Li L.F."/>
            <person name="Wei W."/>
            <person name="Gao Y.C."/>
            <person name="Liu J.Z."/>
            <person name="Shao H.Z."/>
            <person name="Wang X."/>
            <person name="Wang C.C."/>
            <person name="Yang T.C."/>
            <person name="Huo Q.B."/>
            <person name="Li W."/>
            <person name="Chen H.Y."/>
            <person name="Chen S.E."/>
            <person name="Zhou L.G."/>
            <person name="Ni X.B."/>
            <person name="Tian J.H."/>
            <person name="Sheng Y."/>
            <person name="Liu T."/>
            <person name="Pan Y.S."/>
            <person name="Xia L.Y."/>
            <person name="Li J."/>
            <person name="Zhao F."/>
            <person name="Cao W.C."/>
        </authorList>
    </citation>
    <scope>NUCLEOTIDE SEQUENCE [LARGE SCALE GENOMIC DNA]</scope>
    <source>
        <strain evidence="1">HaeL-2018</strain>
    </source>
</reference>